<evidence type="ECO:0000256" key="1">
    <source>
        <dbReference type="ARBA" id="ARBA00006484"/>
    </source>
</evidence>
<dbReference type="FunFam" id="3.40.50.720:FF:000084">
    <property type="entry name" value="Short-chain dehydrogenase reductase"/>
    <property type="match status" value="1"/>
</dbReference>
<comment type="similarity">
    <text evidence="1">Belongs to the short-chain dehydrogenases/reductases (SDR) family.</text>
</comment>
<dbReference type="EMBL" id="CM000914">
    <property type="protein sequence ID" value="EFG04168.2"/>
    <property type="molecule type" value="Genomic_DNA"/>
</dbReference>
<evidence type="ECO:0000256" key="4">
    <source>
        <dbReference type="ARBA" id="ARBA00023027"/>
    </source>
</evidence>
<dbReference type="RefSeq" id="WP_003963232.1">
    <property type="nucleotide sequence ID" value="NZ_CM000914.1"/>
</dbReference>
<dbReference type="Proteomes" id="UP000002357">
    <property type="component" value="Plasmid pSCL4"/>
</dbReference>
<keyword evidence="3" id="KW-0560">Oxidoreductase</keyword>
<dbReference type="eggNOG" id="COG1028">
    <property type="taxonomic scope" value="Bacteria"/>
</dbReference>
<gene>
    <name evidence="6" type="ORF">SCLAV_p0681</name>
</gene>
<dbReference type="GeneID" id="93733802"/>
<organism evidence="6 7">
    <name type="scientific">Streptomyces clavuligerus</name>
    <dbReference type="NCBI Taxonomy" id="1901"/>
    <lineage>
        <taxon>Bacteria</taxon>
        <taxon>Bacillati</taxon>
        <taxon>Actinomycetota</taxon>
        <taxon>Actinomycetes</taxon>
        <taxon>Kitasatosporales</taxon>
        <taxon>Streptomycetaceae</taxon>
        <taxon>Streptomyces</taxon>
    </lineage>
</organism>
<evidence type="ECO:0000256" key="5">
    <source>
        <dbReference type="SAM" id="MobiDB-lite"/>
    </source>
</evidence>
<dbReference type="AlphaFoldDB" id="D5SJS5"/>
<dbReference type="PANTHER" id="PTHR43943:SF17">
    <property type="entry name" value="3-PHENYLPROPIONATE-DIHYDRODIOL_CINNAMIC ACID-DIHYDRODIOL DEHYDROGENASE"/>
    <property type="match status" value="1"/>
</dbReference>
<proteinExistence type="inferred from homology"/>
<dbReference type="InterPro" id="IPR002347">
    <property type="entry name" value="SDR_fam"/>
</dbReference>
<dbReference type="PANTHER" id="PTHR43943">
    <property type="entry name" value="DEHYDROGENASE/REDUCTASE (SDR FAMILY) MEMBER 4"/>
    <property type="match status" value="1"/>
</dbReference>
<keyword evidence="2" id="KW-0058">Aromatic hydrocarbons catabolism</keyword>
<keyword evidence="6" id="KW-0614">Plasmid</keyword>
<dbReference type="PRINTS" id="PR00081">
    <property type="entry name" value="GDHRDH"/>
</dbReference>
<dbReference type="InterPro" id="IPR020904">
    <property type="entry name" value="Sc_DH/Rdtase_CS"/>
</dbReference>
<dbReference type="Pfam" id="PF13561">
    <property type="entry name" value="adh_short_C2"/>
    <property type="match status" value="1"/>
</dbReference>
<dbReference type="OrthoDB" id="8959163at2"/>
<keyword evidence="7" id="KW-1185">Reference proteome</keyword>
<keyword evidence="4" id="KW-0520">NAD</keyword>
<geneLocation type="plasmid" evidence="6 7">
    <name>pSCL4</name>
</geneLocation>
<evidence type="ECO:0000313" key="7">
    <source>
        <dbReference type="Proteomes" id="UP000002357"/>
    </source>
</evidence>
<feature type="compositionally biased region" description="Low complexity" evidence="5">
    <location>
        <begin position="11"/>
        <end position="20"/>
    </location>
</feature>
<dbReference type="PROSITE" id="PS00061">
    <property type="entry name" value="ADH_SHORT"/>
    <property type="match status" value="1"/>
</dbReference>
<dbReference type="NCBIfam" id="NF005095">
    <property type="entry name" value="PRK06523.1"/>
    <property type="match status" value="1"/>
</dbReference>
<reference evidence="6 7" key="1">
    <citation type="journal article" date="2010" name="Genome Biol. Evol.">
        <title>The sequence of a 1.8-mb bacterial linear plasmid reveals a rich evolutionary reservoir of secondary metabolic pathways.</title>
        <authorList>
            <person name="Medema M.H."/>
            <person name="Trefzer A."/>
            <person name="Kovalchuk A."/>
            <person name="van den Berg M."/>
            <person name="Mueller U."/>
            <person name="Heijne W."/>
            <person name="Wu L."/>
            <person name="Alam M.T."/>
            <person name="Ronning C.M."/>
            <person name="Nierman W.C."/>
            <person name="Bovenberg R.A.L."/>
            <person name="Breitling R."/>
            <person name="Takano E."/>
        </authorList>
    </citation>
    <scope>NUCLEOTIDE SEQUENCE [LARGE SCALE GENOMIC DNA]</scope>
    <source>
        <strain evidence="7">ATCC 27064 / DSM 738 / JCM 4710 / NBRC 13307 / NCIMB 12785 / NRRL 3585 / VKM Ac-602</strain>
        <plasmid evidence="6">pSCL4</plasmid>
    </source>
</reference>
<feature type="compositionally biased region" description="Polar residues" evidence="5">
    <location>
        <begin position="1"/>
        <end position="10"/>
    </location>
</feature>
<dbReference type="Gene3D" id="3.40.50.720">
    <property type="entry name" value="NAD(P)-binding Rossmann-like Domain"/>
    <property type="match status" value="1"/>
</dbReference>
<dbReference type="GO" id="GO:0016491">
    <property type="term" value="F:oxidoreductase activity"/>
    <property type="evidence" value="ECO:0007669"/>
    <property type="project" value="UniProtKB-KW"/>
</dbReference>
<dbReference type="InterPro" id="IPR036291">
    <property type="entry name" value="NAD(P)-bd_dom_sf"/>
</dbReference>
<sequence>MSAGTGTENSATAPGVAARTGGAARLAGRRAVVTGGTRGIGAAIVARLAAEGASVLTTARGPGGSVPEGVHFLTADAAVAADAERVADAAQALLGGVDILVDNAGGTTTRPDSVLDADDEEWRRNLETNLMSAVRLDRAVLPGMLARGDGVIVHVSSTAAHEPMREAAAYSAAKAALSVYSKTLAGQVGPRGVRVNRISPGVTLTSAAEDMLERIAARDGGDREAALSDWMAGLGGIPLQRPGTPEEIAALVAFLVSADAAWITGADHVIDGGMLRTP</sequence>
<evidence type="ECO:0000313" key="6">
    <source>
        <dbReference type="EMBL" id="EFG04168.2"/>
    </source>
</evidence>
<accession>D5SJS5</accession>
<evidence type="ECO:0000256" key="2">
    <source>
        <dbReference type="ARBA" id="ARBA00022797"/>
    </source>
</evidence>
<name>D5SJS5_STRCL</name>
<dbReference type="SUPFAM" id="SSF51735">
    <property type="entry name" value="NAD(P)-binding Rossmann-fold domains"/>
    <property type="match status" value="1"/>
</dbReference>
<dbReference type="PRINTS" id="PR00080">
    <property type="entry name" value="SDRFAMILY"/>
</dbReference>
<protein>
    <submittedName>
        <fullName evidence="6">Short-chain dehydrogenase/reductase SDR</fullName>
    </submittedName>
</protein>
<evidence type="ECO:0000256" key="3">
    <source>
        <dbReference type="ARBA" id="ARBA00023002"/>
    </source>
</evidence>
<feature type="region of interest" description="Disordered" evidence="5">
    <location>
        <begin position="1"/>
        <end position="20"/>
    </location>
</feature>